<name>A0A2Z5G4S6_9BACT</name>
<gene>
    <name evidence="1" type="ORF">ACPOL_4251</name>
</gene>
<dbReference type="KEGG" id="abas:ACPOL_4251"/>
<proteinExistence type="predicted"/>
<organism evidence="1 2">
    <name type="scientific">Acidisarcina polymorpha</name>
    <dbReference type="NCBI Taxonomy" id="2211140"/>
    <lineage>
        <taxon>Bacteria</taxon>
        <taxon>Pseudomonadati</taxon>
        <taxon>Acidobacteriota</taxon>
        <taxon>Terriglobia</taxon>
        <taxon>Terriglobales</taxon>
        <taxon>Acidobacteriaceae</taxon>
        <taxon>Acidisarcina</taxon>
    </lineage>
</organism>
<keyword evidence="2" id="KW-1185">Reference proteome</keyword>
<evidence type="ECO:0000313" key="1">
    <source>
        <dbReference type="EMBL" id="AXC13526.1"/>
    </source>
</evidence>
<sequence length="61" mass="6792">MSLSISFVWSSHRIEMGGLTPIAVKVSLLGRDIRTWFSGRSRSIDGMCEESRGFGRKPSFA</sequence>
<accession>A0A2Z5G4S6</accession>
<protein>
    <submittedName>
        <fullName evidence="1">Uncharacterized protein</fullName>
    </submittedName>
</protein>
<dbReference type="EMBL" id="CP030840">
    <property type="protein sequence ID" value="AXC13526.1"/>
    <property type="molecule type" value="Genomic_DNA"/>
</dbReference>
<reference evidence="1 2" key="1">
    <citation type="journal article" date="2018" name="Front. Microbiol.">
        <title>Hydrolytic Capabilities as a Key to Environmental Success: Chitinolytic and Cellulolytic Acidobacteria From Acidic Sub-arctic Soils and Boreal Peatlands.</title>
        <authorList>
            <person name="Belova S.E."/>
            <person name="Ravin N.V."/>
            <person name="Pankratov T.A."/>
            <person name="Rakitin A.L."/>
            <person name="Ivanova A.A."/>
            <person name="Beletsky A.V."/>
            <person name="Mardanov A.V."/>
            <person name="Sinninghe Damste J.S."/>
            <person name="Dedysh S.N."/>
        </authorList>
    </citation>
    <scope>NUCLEOTIDE SEQUENCE [LARGE SCALE GENOMIC DNA]</scope>
    <source>
        <strain evidence="1 2">SBC82</strain>
    </source>
</reference>
<evidence type="ECO:0000313" key="2">
    <source>
        <dbReference type="Proteomes" id="UP000253606"/>
    </source>
</evidence>
<dbReference type="Proteomes" id="UP000253606">
    <property type="component" value="Chromosome"/>
</dbReference>
<dbReference type="AlphaFoldDB" id="A0A2Z5G4S6"/>